<gene>
    <name evidence="1" type="ORF">L1987_63204</name>
</gene>
<dbReference type="EMBL" id="CM042038">
    <property type="protein sequence ID" value="KAI3732008.1"/>
    <property type="molecule type" value="Genomic_DNA"/>
</dbReference>
<evidence type="ECO:0000313" key="1">
    <source>
        <dbReference type="EMBL" id="KAI3732008.1"/>
    </source>
</evidence>
<proteinExistence type="predicted"/>
<dbReference type="Proteomes" id="UP001056120">
    <property type="component" value="Linkage Group LG21"/>
</dbReference>
<sequence>MASKDSKSTITNNIKDADAQFHEESLFADASDSFDPHHSTKLNSARVRNLLNEENDDSSAITTVDEDDRINASDSSVSGSNFIFLLAGLVIKMLGFQFNLLFSSVTIPMWLLYHSYMFMIDPFRSMNIVKYYLLRKISTILNLCSGSVKWIMHIWIRQYGSTWKLCVRIGWGLLWLVYVGFILSSLLVFAFVVSGIVLKCIIEEPVQVTRQLSFDYTKDSPVAFVPLMSCPKSLLLESSEPVSYGCSVGSRVIPLGHKVHGTVSLMLPESYYNRNLGVFQVRVDFLSSDSKCVVSTRQPCMIRYKSQPIRLLLTFLKLAPLITGYSSESQTLNIKLRGYTEGTVPTSCVQVILEQRAEFTRGAGVPVIYEASLKLETKPPFLKRILWSWKWTVYIWVTVMIFVVELLFILVCCTPVIVPRLHTRGV</sequence>
<organism evidence="1 2">
    <name type="scientific">Smallanthus sonchifolius</name>
    <dbReference type="NCBI Taxonomy" id="185202"/>
    <lineage>
        <taxon>Eukaryota</taxon>
        <taxon>Viridiplantae</taxon>
        <taxon>Streptophyta</taxon>
        <taxon>Embryophyta</taxon>
        <taxon>Tracheophyta</taxon>
        <taxon>Spermatophyta</taxon>
        <taxon>Magnoliopsida</taxon>
        <taxon>eudicotyledons</taxon>
        <taxon>Gunneridae</taxon>
        <taxon>Pentapetalae</taxon>
        <taxon>asterids</taxon>
        <taxon>campanulids</taxon>
        <taxon>Asterales</taxon>
        <taxon>Asteraceae</taxon>
        <taxon>Asteroideae</taxon>
        <taxon>Heliantheae alliance</taxon>
        <taxon>Millerieae</taxon>
        <taxon>Smallanthus</taxon>
    </lineage>
</organism>
<evidence type="ECO:0000313" key="2">
    <source>
        <dbReference type="Proteomes" id="UP001056120"/>
    </source>
</evidence>
<comment type="caution">
    <text evidence="1">The sequence shown here is derived from an EMBL/GenBank/DDBJ whole genome shotgun (WGS) entry which is preliminary data.</text>
</comment>
<protein>
    <submittedName>
        <fullName evidence="1">Uncharacterized protein</fullName>
    </submittedName>
</protein>
<name>A0ACB9CCJ4_9ASTR</name>
<reference evidence="1 2" key="2">
    <citation type="journal article" date="2022" name="Mol. Ecol. Resour.">
        <title>The genomes of chicory, endive, great burdock and yacon provide insights into Asteraceae paleo-polyploidization history and plant inulin production.</title>
        <authorList>
            <person name="Fan W."/>
            <person name="Wang S."/>
            <person name="Wang H."/>
            <person name="Wang A."/>
            <person name="Jiang F."/>
            <person name="Liu H."/>
            <person name="Zhao H."/>
            <person name="Xu D."/>
            <person name="Zhang Y."/>
        </authorList>
    </citation>
    <scope>NUCLEOTIDE SEQUENCE [LARGE SCALE GENOMIC DNA]</scope>
    <source>
        <strain evidence="2">cv. Yunnan</strain>
        <tissue evidence="1">Leaves</tissue>
    </source>
</reference>
<reference evidence="2" key="1">
    <citation type="journal article" date="2022" name="Mol. Ecol. Resour.">
        <title>The genomes of chicory, endive, great burdock and yacon provide insights into Asteraceae palaeo-polyploidization history and plant inulin production.</title>
        <authorList>
            <person name="Fan W."/>
            <person name="Wang S."/>
            <person name="Wang H."/>
            <person name="Wang A."/>
            <person name="Jiang F."/>
            <person name="Liu H."/>
            <person name="Zhao H."/>
            <person name="Xu D."/>
            <person name="Zhang Y."/>
        </authorList>
    </citation>
    <scope>NUCLEOTIDE SEQUENCE [LARGE SCALE GENOMIC DNA]</scope>
    <source>
        <strain evidence="2">cv. Yunnan</strain>
    </source>
</reference>
<accession>A0ACB9CCJ4</accession>
<keyword evidence="2" id="KW-1185">Reference proteome</keyword>